<dbReference type="PANTHER" id="PTHR21427:SF19">
    <property type="entry name" value="UBIQUINONE BIOSYNTHESIS PROTEIN COQ9, MITOCHONDRIAL"/>
    <property type="match status" value="1"/>
</dbReference>
<dbReference type="EMBL" id="UOEH01000073">
    <property type="protein sequence ID" value="VAV91847.1"/>
    <property type="molecule type" value="Genomic_DNA"/>
</dbReference>
<evidence type="ECO:0000256" key="4">
    <source>
        <dbReference type="ARBA" id="ARBA00022688"/>
    </source>
</evidence>
<evidence type="ECO:0000256" key="7">
    <source>
        <dbReference type="ARBA" id="ARBA00023128"/>
    </source>
</evidence>
<name>A0A3B0RIX1_9ZZZZ</name>
<evidence type="ECO:0000256" key="8">
    <source>
        <dbReference type="ARBA" id="ARBA00058104"/>
    </source>
</evidence>
<evidence type="ECO:0000256" key="5">
    <source>
        <dbReference type="ARBA" id="ARBA00022946"/>
    </source>
</evidence>
<sequence>MTKTSKTAENHGKSAQIDGFEAARQAILPKALEMASFDGWTATMLDAAAREAGFSQNLRATIRTAFPAGVIDLIAYWSGLCDEEMRAAMAAPEFAGLKIREKVAFAVRARIDGLRAHKEAARRAAAFLALPPHAARGAKLAWATSDAIWRGLDDKSTDFNFYSKRAILTGVWTSTFARWLADDSEDEAATHAFLDARIENVMQIEKLKAKIRKTGFDPSAPIAFLARLRYRAPTGEGA</sequence>
<comment type="pathway">
    <text evidence="2">Cofactor biosynthesis; ubiquinone biosynthesis.</text>
</comment>
<keyword evidence="7" id="KW-0496">Mitochondrion</keyword>
<evidence type="ECO:0000256" key="2">
    <source>
        <dbReference type="ARBA" id="ARBA00004749"/>
    </source>
</evidence>
<proteinExistence type="inferred from homology"/>
<comment type="subcellular location">
    <subcellularLocation>
        <location evidence="1">Mitochondrion</location>
    </subcellularLocation>
</comment>
<accession>A0A3B0RIX1</accession>
<gene>
    <name evidence="10" type="ORF">MNBD_ALPHA05-1293</name>
</gene>
<dbReference type="Gene3D" id="1.10.357.10">
    <property type="entry name" value="Tetracycline Repressor, domain 2"/>
    <property type="match status" value="1"/>
</dbReference>
<dbReference type="NCBIfam" id="TIGR02396">
    <property type="entry name" value="diverge_rpsU"/>
    <property type="match status" value="1"/>
</dbReference>
<comment type="similarity">
    <text evidence="3">Belongs to the COQ9 family.</text>
</comment>
<protein>
    <recommendedName>
        <fullName evidence="9">COQ9 C-terminal domain-containing protein</fullName>
    </recommendedName>
</protein>
<dbReference type="GO" id="GO:0006744">
    <property type="term" value="P:ubiquinone biosynthetic process"/>
    <property type="evidence" value="ECO:0007669"/>
    <property type="project" value="UniProtKB-KW"/>
</dbReference>
<dbReference type="Pfam" id="PF08511">
    <property type="entry name" value="COQ9"/>
    <property type="match status" value="1"/>
</dbReference>
<dbReference type="AlphaFoldDB" id="A0A3B0RIX1"/>
<dbReference type="InterPro" id="IPR013718">
    <property type="entry name" value="COQ9_C"/>
</dbReference>
<evidence type="ECO:0000256" key="1">
    <source>
        <dbReference type="ARBA" id="ARBA00004173"/>
    </source>
</evidence>
<dbReference type="InterPro" id="IPR012762">
    <property type="entry name" value="Ubiq_biosynth_COQ9"/>
</dbReference>
<evidence type="ECO:0000256" key="6">
    <source>
        <dbReference type="ARBA" id="ARBA00023121"/>
    </source>
</evidence>
<keyword evidence="4" id="KW-0831">Ubiquinone biosynthesis</keyword>
<evidence type="ECO:0000256" key="3">
    <source>
        <dbReference type="ARBA" id="ARBA00010766"/>
    </source>
</evidence>
<keyword evidence="5" id="KW-0809">Transit peptide</keyword>
<dbReference type="GO" id="GO:0008289">
    <property type="term" value="F:lipid binding"/>
    <property type="evidence" value="ECO:0007669"/>
    <property type="project" value="UniProtKB-KW"/>
</dbReference>
<feature type="domain" description="COQ9 C-terminal" evidence="9">
    <location>
        <begin position="135"/>
        <end position="205"/>
    </location>
</feature>
<keyword evidence="6" id="KW-0446">Lipid-binding</keyword>
<organism evidence="10">
    <name type="scientific">hydrothermal vent metagenome</name>
    <dbReference type="NCBI Taxonomy" id="652676"/>
    <lineage>
        <taxon>unclassified sequences</taxon>
        <taxon>metagenomes</taxon>
        <taxon>ecological metagenomes</taxon>
    </lineage>
</organism>
<comment type="function">
    <text evidence="8">Membrane-associated protein that warps the membrane surface to access and bind aromatic isoprenes with high specificity, including ubiquinone (CoQ) isoprene intermediates and presents them directly to COQ7, therefore facilitating the COQ7-mediated hydroxylase step. Participates in the biosynthesis of coenzyme Q, also named ubiquinone, an essential lipid-soluble electron transporter for aerobic cellular respiration.</text>
</comment>
<dbReference type="GO" id="GO:0005743">
    <property type="term" value="C:mitochondrial inner membrane"/>
    <property type="evidence" value="ECO:0007669"/>
    <property type="project" value="TreeGrafter"/>
</dbReference>
<evidence type="ECO:0000259" key="9">
    <source>
        <dbReference type="Pfam" id="PF08511"/>
    </source>
</evidence>
<reference evidence="10" key="1">
    <citation type="submission" date="2018-06" db="EMBL/GenBank/DDBJ databases">
        <authorList>
            <person name="Zhirakovskaya E."/>
        </authorList>
    </citation>
    <scope>NUCLEOTIDE SEQUENCE</scope>
</reference>
<dbReference type="PANTHER" id="PTHR21427">
    <property type="entry name" value="UBIQUINONE BIOSYNTHESIS PROTEIN COQ9, MITOCHONDRIAL"/>
    <property type="match status" value="1"/>
</dbReference>
<evidence type="ECO:0000313" key="10">
    <source>
        <dbReference type="EMBL" id="VAV91847.1"/>
    </source>
</evidence>